<evidence type="ECO:0000256" key="1">
    <source>
        <dbReference type="SAM" id="Phobius"/>
    </source>
</evidence>
<feature type="transmembrane region" description="Helical" evidence="1">
    <location>
        <begin position="66"/>
        <end position="84"/>
    </location>
</feature>
<keyword evidence="1" id="KW-0812">Transmembrane</keyword>
<keyword evidence="1" id="KW-1133">Transmembrane helix</keyword>
<accession>A0ABY6LZA1</accession>
<gene>
    <name evidence="2" type="ORF">K5I29_13020</name>
</gene>
<name>A0ABY6LZA1_9FLAO</name>
<reference evidence="2" key="1">
    <citation type="submission" date="2021-08" db="EMBL/GenBank/DDBJ databases">
        <title>Flavobacterium sp. strain CC-SYL302.</title>
        <authorList>
            <person name="Lin S.-Y."/>
            <person name="Lee T.-H."/>
            <person name="Young C.-C."/>
        </authorList>
    </citation>
    <scope>NUCLEOTIDE SEQUENCE</scope>
    <source>
        <strain evidence="2">CC-SYL302</strain>
    </source>
</reference>
<evidence type="ECO:0000313" key="3">
    <source>
        <dbReference type="Proteomes" id="UP001163328"/>
    </source>
</evidence>
<feature type="transmembrane region" description="Helical" evidence="1">
    <location>
        <begin position="113"/>
        <end position="135"/>
    </location>
</feature>
<keyword evidence="1" id="KW-0472">Membrane</keyword>
<organism evidence="2 3">
    <name type="scientific">Flavobacterium agricola</name>
    <dbReference type="NCBI Taxonomy" id="2870839"/>
    <lineage>
        <taxon>Bacteria</taxon>
        <taxon>Pseudomonadati</taxon>
        <taxon>Bacteroidota</taxon>
        <taxon>Flavobacteriia</taxon>
        <taxon>Flavobacteriales</taxon>
        <taxon>Flavobacteriaceae</taxon>
        <taxon>Flavobacterium</taxon>
    </lineage>
</organism>
<keyword evidence="3" id="KW-1185">Reference proteome</keyword>
<feature type="transmembrane region" description="Helical" evidence="1">
    <location>
        <begin position="141"/>
        <end position="163"/>
    </location>
</feature>
<dbReference type="Proteomes" id="UP001163328">
    <property type="component" value="Chromosome"/>
</dbReference>
<evidence type="ECO:0000313" key="2">
    <source>
        <dbReference type="EMBL" id="UYW01337.1"/>
    </source>
</evidence>
<proteinExistence type="predicted"/>
<protein>
    <submittedName>
        <fullName evidence="2">Rod shape-determining protein MreD</fullName>
    </submittedName>
</protein>
<sequence length="167" mass="19346">MNNTLFLNIFRFISLIILQVFIFNNINLFGYINPNPYIIFILLYPVTANRNLFLLASFFLGLTVDFFMNTGGVHASACLVLAFFRPTILKYTFGLSYEYQTVKIADKISTERLVYLLSSILLFSTVLFTLEIFNFSFIWGILIRILFSSLLTFIICVLIIYLIKPNK</sequence>
<feature type="transmembrane region" description="Helical" evidence="1">
    <location>
        <begin position="6"/>
        <end position="26"/>
    </location>
</feature>
<dbReference type="EMBL" id="CP081495">
    <property type="protein sequence ID" value="UYW01337.1"/>
    <property type="molecule type" value="Genomic_DNA"/>
</dbReference>
<feature type="transmembrane region" description="Helical" evidence="1">
    <location>
        <begin position="38"/>
        <end position="60"/>
    </location>
</feature>